<feature type="transmembrane region" description="Helical" evidence="6">
    <location>
        <begin position="27"/>
        <end position="46"/>
    </location>
</feature>
<keyword evidence="3 6" id="KW-0812">Transmembrane</keyword>
<sequence length="331" mass="36304">MGGAMWMPTAPPTALNLFALHLQPVPLFPAFAVILLVGYLFGVFWLRRRGDRWPISRIVWWVAGVATLLLMTATGIDGYGMELFSVHMLQHMVINMLIPILLVLGAPITLLLRALPARHGSGRSARAMILRVLHSAPARLVTHPVVALLLFLVSLYALYLPPAFDYLMGTMWGHNLMLAHFLAIGCLYFWGVVGVDPSPRNSGRGLHQLSKPALRVIELAATVPFHAFFGVVVMMSTVLIVRSYAGTMPGWNITPLGDQQVGGGIAWGFTELPTLVVLGVLFWQWQKADSRQSRVADRKAARNGDAELNDYNAQLAALAARDQTGTRPVGR</sequence>
<feature type="transmembrane region" description="Helical" evidence="6">
    <location>
        <begin position="171"/>
        <end position="195"/>
    </location>
</feature>
<keyword evidence="4 6" id="KW-1133">Transmembrane helix</keyword>
<evidence type="ECO:0000256" key="3">
    <source>
        <dbReference type="ARBA" id="ARBA00022692"/>
    </source>
</evidence>
<reference evidence="7 8" key="1">
    <citation type="journal article" date="2019" name="Microorganisms">
        <title>Systematic Affiliation and Genome Analysis of Subtercola vilae DB165(T) with Particular Emphasis on Cold Adaptation of an Isolate from a High-Altitude Cold Volcano Lake.</title>
        <authorList>
            <person name="Villalobos A.S."/>
            <person name="Wiese J."/>
            <person name="Imhoff J.F."/>
            <person name="Dorador C."/>
            <person name="Keller A."/>
            <person name="Hentschel U."/>
        </authorList>
    </citation>
    <scope>NUCLEOTIDE SEQUENCE [LARGE SCALE GENOMIC DNA]</scope>
    <source>
        <strain evidence="7 8">DB165</strain>
    </source>
</reference>
<gene>
    <name evidence="7" type="ORF">D4765_01175</name>
</gene>
<feature type="transmembrane region" description="Helical" evidence="6">
    <location>
        <begin position="216"/>
        <end position="245"/>
    </location>
</feature>
<evidence type="ECO:0000256" key="5">
    <source>
        <dbReference type="ARBA" id="ARBA00023136"/>
    </source>
</evidence>
<dbReference type="Pfam" id="PF09678">
    <property type="entry name" value="Caa3_CtaG"/>
    <property type="match status" value="1"/>
</dbReference>
<feature type="transmembrane region" description="Helical" evidence="6">
    <location>
        <begin position="58"/>
        <end position="76"/>
    </location>
</feature>
<keyword evidence="5 6" id="KW-0472">Membrane</keyword>
<organism evidence="7 8">
    <name type="scientific">Subtercola vilae</name>
    <dbReference type="NCBI Taxonomy" id="2056433"/>
    <lineage>
        <taxon>Bacteria</taxon>
        <taxon>Bacillati</taxon>
        <taxon>Actinomycetota</taxon>
        <taxon>Actinomycetes</taxon>
        <taxon>Micrococcales</taxon>
        <taxon>Microbacteriaceae</taxon>
        <taxon>Subtercola</taxon>
    </lineage>
</organism>
<dbReference type="EMBL" id="QYRT01000002">
    <property type="protein sequence ID" value="TIH40752.1"/>
    <property type="molecule type" value="Genomic_DNA"/>
</dbReference>
<evidence type="ECO:0000313" key="8">
    <source>
        <dbReference type="Proteomes" id="UP000306192"/>
    </source>
</evidence>
<evidence type="ECO:0000256" key="4">
    <source>
        <dbReference type="ARBA" id="ARBA00022989"/>
    </source>
</evidence>
<comment type="subcellular location">
    <subcellularLocation>
        <location evidence="1">Cell membrane</location>
        <topology evidence="1">Multi-pass membrane protein</topology>
    </subcellularLocation>
</comment>
<feature type="transmembrane region" description="Helical" evidence="6">
    <location>
        <begin position="265"/>
        <end position="285"/>
    </location>
</feature>
<name>A0A4T2CAT5_9MICO</name>
<accession>A0A4T2CAT5</accession>
<dbReference type="GO" id="GO:0005886">
    <property type="term" value="C:plasma membrane"/>
    <property type="evidence" value="ECO:0007669"/>
    <property type="project" value="UniProtKB-SubCell"/>
</dbReference>
<dbReference type="AlphaFoldDB" id="A0A4T2CAT5"/>
<feature type="transmembrane region" description="Helical" evidence="6">
    <location>
        <begin position="96"/>
        <end position="115"/>
    </location>
</feature>
<keyword evidence="8" id="KW-1185">Reference proteome</keyword>
<dbReference type="InterPro" id="IPR019108">
    <property type="entry name" value="Caa3_assmbl_CtaG-rel"/>
</dbReference>
<protein>
    <submittedName>
        <fullName evidence="7">Cytochrome c oxidase assembly protein</fullName>
    </submittedName>
</protein>
<evidence type="ECO:0000256" key="2">
    <source>
        <dbReference type="ARBA" id="ARBA00022475"/>
    </source>
</evidence>
<dbReference type="Proteomes" id="UP000306192">
    <property type="component" value="Unassembled WGS sequence"/>
</dbReference>
<feature type="transmembrane region" description="Helical" evidence="6">
    <location>
        <begin position="136"/>
        <end position="159"/>
    </location>
</feature>
<evidence type="ECO:0000256" key="1">
    <source>
        <dbReference type="ARBA" id="ARBA00004651"/>
    </source>
</evidence>
<proteinExistence type="predicted"/>
<keyword evidence="2" id="KW-1003">Cell membrane</keyword>
<evidence type="ECO:0000313" key="7">
    <source>
        <dbReference type="EMBL" id="TIH40752.1"/>
    </source>
</evidence>
<comment type="caution">
    <text evidence="7">The sequence shown here is derived from an EMBL/GenBank/DDBJ whole genome shotgun (WGS) entry which is preliminary data.</text>
</comment>
<evidence type="ECO:0000256" key="6">
    <source>
        <dbReference type="SAM" id="Phobius"/>
    </source>
</evidence>
<dbReference type="OrthoDB" id="5241646at2"/>